<dbReference type="AlphaFoldDB" id="A0A1M6J1J6"/>
<evidence type="ECO:0000313" key="3">
    <source>
        <dbReference type="EMBL" id="SHJ40558.1"/>
    </source>
</evidence>
<feature type="domain" description="AB hydrolase-1" evidence="2">
    <location>
        <begin position="102"/>
        <end position="345"/>
    </location>
</feature>
<dbReference type="PRINTS" id="PR00412">
    <property type="entry name" value="EPOXHYDRLASE"/>
</dbReference>
<proteinExistence type="predicted"/>
<dbReference type="Gene3D" id="3.40.50.1820">
    <property type="entry name" value="alpha/beta hydrolase"/>
    <property type="match status" value="1"/>
</dbReference>
<accession>A0A1M6J1J6</accession>
<dbReference type="Pfam" id="PF00561">
    <property type="entry name" value="Abhydrolase_1"/>
    <property type="match status" value="1"/>
</dbReference>
<dbReference type="Proteomes" id="UP000184432">
    <property type="component" value="Unassembled WGS sequence"/>
</dbReference>
<dbReference type="PANTHER" id="PTHR42977">
    <property type="entry name" value="HYDROLASE-RELATED"/>
    <property type="match status" value="1"/>
</dbReference>
<gene>
    <name evidence="3" type="ORF">SAMN04488508_108191</name>
</gene>
<keyword evidence="1" id="KW-0378">Hydrolase</keyword>
<reference evidence="4" key="1">
    <citation type="submission" date="2016-11" db="EMBL/GenBank/DDBJ databases">
        <authorList>
            <person name="Varghese N."/>
            <person name="Submissions S."/>
        </authorList>
    </citation>
    <scope>NUCLEOTIDE SEQUENCE [LARGE SCALE GENOMIC DNA]</scope>
    <source>
        <strain evidence="4">DSM 22623</strain>
    </source>
</reference>
<dbReference type="PANTHER" id="PTHR42977:SF3">
    <property type="entry name" value="AB HYDROLASE-1 DOMAIN-CONTAINING PROTEIN"/>
    <property type="match status" value="1"/>
</dbReference>
<evidence type="ECO:0000313" key="4">
    <source>
        <dbReference type="Proteomes" id="UP000184432"/>
    </source>
</evidence>
<dbReference type="InterPro" id="IPR029058">
    <property type="entry name" value="AB_hydrolase_fold"/>
</dbReference>
<dbReference type="STRING" id="570521.SAMN04488508_108191"/>
<dbReference type="GO" id="GO:0004301">
    <property type="term" value="F:epoxide hydrolase activity"/>
    <property type="evidence" value="ECO:0007669"/>
    <property type="project" value="TreeGrafter"/>
</dbReference>
<sequence>MPASTIYLSMHRIENYNQKLKIIKKIENMKNLMLTVLVLFVIVACNQPVNKSNVNKENKTEISTAHSTNRYNKKTNATIAYKKINIDGVNVAYREAGNPNNPTIVLLHGFPASSHQYRKVLTQLSDEFHLVAPDYPGFGNSDFPSKKEYTYTFDNLAKTINTFLEKKGLTSYALMIQDYGAPIGFRIATAHPERVLGIINQNGNAYEEGLGEAWAGIRALWANRNADTEAACLPAFSLEGLEWQYTHGTRNKENVNPDNWNLDYLRLSRPGAHEVNIDLFYDYQNNLTLYPKWQKYLRDNQPPLLIVWGKNDLFFPESGAVAFKKDVKNIDYNIYNTGHFALEEDGNEIIQKMRTFVRKL</sequence>
<protein>
    <submittedName>
        <fullName evidence="3">Pimeloyl-ACP methyl ester carboxylesterase</fullName>
    </submittedName>
</protein>
<dbReference type="InterPro" id="IPR000639">
    <property type="entry name" value="Epox_hydrolase-like"/>
</dbReference>
<evidence type="ECO:0000256" key="1">
    <source>
        <dbReference type="ARBA" id="ARBA00022801"/>
    </source>
</evidence>
<dbReference type="SUPFAM" id="SSF53474">
    <property type="entry name" value="alpha/beta-Hydrolases"/>
    <property type="match status" value="1"/>
</dbReference>
<dbReference type="InterPro" id="IPR051340">
    <property type="entry name" value="Haloalkane_dehalogenase"/>
</dbReference>
<dbReference type="PRINTS" id="PR00111">
    <property type="entry name" value="ABHYDROLASE"/>
</dbReference>
<dbReference type="EMBL" id="FQYP01000008">
    <property type="protein sequence ID" value="SHJ40558.1"/>
    <property type="molecule type" value="Genomic_DNA"/>
</dbReference>
<keyword evidence="4" id="KW-1185">Reference proteome</keyword>
<dbReference type="InterPro" id="IPR000073">
    <property type="entry name" value="AB_hydrolase_1"/>
</dbReference>
<organism evidence="3 4">
    <name type="scientific">Aquimarina spongiae</name>
    <dbReference type="NCBI Taxonomy" id="570521"/>
    <lineage>
        <taxon>Bacteria</taxon>
        <taxon>Pseudomonadati</taxon>
        <taxon>Bacteroidota</taxon>
        <taxon>Flavobacteriia</taxon>
        <taxon>Flavobacteriales</taxon>
        <taxon>Flavobacteriaceae</taxon>
        <taxon>Aquimarina</taxon>
    </lineage>
</organism>
<evidence type="ECO:0000259" key="2">
    <source>
        <dbReference type="Pfam" id="PF00561"/>
    </source>
</evidence>
<name>A0A1M6J1J6_9FLAO</name>